<sequence length="149" mass="17577">MLPILNWEKVRSNSANERRQSDSTLHSTLRLARDLDVNVYKDLIKSKPNPRPHTASVDQKWHMVKMVKSDVQLANATWRRVTVKFINDMIPPDNLLYPGHLAKEKISEIDVHIYFEHLYANTCRENRQWKGGVLWSCIRVKNDWKRCLV</sequence>
<gene>
    <name evidence="1" type="ORF">OCBIM_22024911mg</name>
</gene>
<dbReference type="AlphaFoldDB" id="A0A0L8IAS0"/>
<dbReference type="EMBL" id="KQ416131">
    <property type="protein sequence ID" value="KOF98542.1"/>
    <property type="molecule type" value="Genomic_DNA"/>
</dbReference>
<proteinExistence type="predicted"/>
<reference evidence="1" key="1">
    <citation type="submission" date="2015-07" db="EMBL/GenBank/DDBJ databases">
        <title>MeaNS - Measles Nucleotide Surveillance Program.</title>
        <authorList>
            <person name="Tran T."/>
            <person name="Druce J."/>
        </authorList>
    </citation>
    <scope>NUCLEOTIDE SEQUENCE</scope>
    <source>
        <strain evidence="1">UCB-OBI-ISO-001</strain>
        <tissue evidence="1">Gonad</tissue>
    </source>
</reference>
<organism evidence="1">
    <name type="scientific">Octopus bimaculoides</name>
    <name type="common">California two-spotted octopus</name>
    <dbReference type="NCBI Taxonomy" id="37653"/>
    <lineage>
        <taxon>Eukaryota</taxon>
        <taxon>Metazoa</taxon>
        <taxon>Spiralia</taxon>
        <taxon>Lophotrochozoa</taxon>
        <taxon>Mollusca</taxon>
        <taxon>Cephalopoda</taxon>
        <taxon>Coleoidea</taxon>
        <taxon>Octopodiformes</taxon>
        <taxon>Octopoda</taxon>
        <taxon>Incirrata</taxon>
        <taxon>Octopodidae</taxon>
        <taxon>Octopus</taxon>
    </lineage>
</organism>
<protein>
    <submittedName>
        <fullName evidence="1">Uncharacterized protein</fullName>
    </submittedName>
</protein>
<name>A0A0L8IAS0_OCTBM</name>
<accession>A0A0L8IAS0</accession>
<evidence type="ECO:0000313" key="1">
    <source>
        <dbReference type="EMBL" id="KOF98542.1"/>
    </source>
</evidence>